<evidence type="ECO:0000259" key="2">
    <source>
        <dbReference type="Pfam" id="PF07238"/>
    </source>
</evidence>
<accession>A0A562QC56</accession>
<keyword evidence="1" id="KW-0547">Nucleotide-binding</keyword>
<name>A0A562QC56_9PSED</name>
<dbReference type="RefSeq" id="WP_145141512.1">
    <property type="nucleotide sequence ID" value="NZ_VLKY01000006.1"/>
</dbReference>
<dbReference type="EMBL" id="VLKY01000006">
    <property type="protein sequence ID" value="TWI54299.1"/>
    <property type="molecule type" value="Genomic_DNA"/>
</dbReference>
<organism evidence="3 4">
    <name type="scientific">Pseudomonas duriflava</name>
    <dbReference type="NCBI Taxonomy" id="459528"/>
    <lineage>
        <taxon>Bacteria</taxon>
        <taxon>Pseudomonadati</taxon>
        <taxon>Pseudomonadota</taxon>
        <taxon>Gammaproteobacteria</taxon>
        <taxon>Pseudomonadales</taxon>
        <taxon>Pseudomonadaceae</taxon>
        <taxon>Pseudomonas</taxon>
    </lineage>
</organism>
<dbReference type="GO" id="GO:0035438">
    <property type="term" value="F:cyclic-di-GMP binding"/>
    <property type="evidence" value="ECO:0007669"/>
    <property type="project" value="InterPro"/>
</dbReference>
<feature type="domain" description="PilZ" evidence="2">
    <location>
        <begin position="7"/>
        <end position="103"/>
    </location>
</feature>
<dbReference type="InterPro" id="IPR027021">
    <property type="entry name" value="C-di-GMP_BP_PA4608"/>
</dbReference>
<comment type="function">
    <text evidence="1">Binds the second messenger bis-(3'-5') cyclic dimeric guanosine monophosphate (c-di-GMP). Can bind two c-di-GMP molecules per monomer. May play a role in bacterial second-messenger regulated processes. Binding to c-di-GMP induces a conformational change of the C- and N-termini resulting in the exposure of a highly negative surface on one side of the protein to a possible effector protein.</text>
</comment>
<dbReference type="PIRSF" id="PIRSF028141">
    <property type="entry name" value="C-di-GMP_BP_PA4608"/>
    <property type="match status" value="1"/>
</dbReference>
<protein>
    <recommendedName>
        <fullName evidence="1">Cyclic diguanosine monophosphate-binding protein</fullName>
        <shortName evidence="1">c-di-GMP-binding protein</shortName>
    </recommendedName>
    <alternativeName>
        <fullName evidence="1">Pilz domain-containing protein</fullName>
    </alternativeName>
</protein>
<dbReference type="OrthoDB" id="5298508at2"/>
<evidence type="ECO:0000313" key="4">
    <source>
        <dbReference type="Proteomes" id="UP000316905"/>
    </source>
</evidence>
<dbReference type="Gene3D" id="2.40.10.220">
    <property type="entry name" value="predicted glycosyltransferase like domains"/>
    <property type="match status" value="1"/>
</dbReference>
<dbReference type="Proteomes" id="UP000316905">
    <property type="component" value="Unassembled WGS sequence"/>
</dbReference>
<dbReference type="SUPFAM" id="SSF141371">
    <property type="entry name" value="PilZ domain-like"/>
    <property type="match status" value="1"/>
</dbReference>
<comment type="caution">
    <text evidence="3">The sequence shown here is derived from an EMBL/GenBank/DDBJ whole genome shotgun (WGS) entry which is preliminary data.</text>
</comment>
<evidence type="ECO:0000256" key="1">
    <source>
        <dbReference type="PIRNR" id="PIRNR028141"/>
    </source>
</evidence>
<keyword evidence="1" id="KW-0973">c-di-GMP</keyword>
<comment type="subunit">
    <text evidence="1">Monomer in both c-di-GMP-bound and free forms.</text>
</comment>
<gene>
    <name evidence="3" type="ORF">IQ22_02162</name>
</gene>
<dbReference type="InterPro" id="IPR009875">
    <property type="entry name" value="PilZ_domain"/>
</dbReference>
<proteinExistence type="predicted"/>
<evidence type="ECO:0000313" key="3">
    <source>
        <dbReference type="EMBL" id="TWI54299.1"/>
    </source>
</evidence>
<dbReference type="Pfam" id="PF07238">
    <property type="entry name" value="PilZ"/>
    <property type="match status" value="1"/>
</dbReference>
<keyword evidence="4" id="KW-1185">Reference proteome</keyword>
<sequence>MNHPNEERRRFKRFPFDATADISQGVQRWSAPVHDISLKGVLIQKPLDWQGEQQQSFEINIQLDTETQVCMQAELAHVEADQLGFACQKIDLDSISHLRRLVELNLGDETLLGRELAALGKE</sequence>
<dbReference type="AlphaFoldDB" id="A0A562QC56"/>
<reference evidence="3 4" key="1">
    <citation type="journal article" date="2015" name="Stand. Genomic Sci.">
        <title>Genomic Encyclopedia of Bacterial and Archaeal Type Strains, Phase III: the genomes of soil and plant-associated and newly described type strains.</title>
        <authorList>
            <person name="Whitman W.B."/>
            <person name="Woyke T."/>
            <person name="Klenk H.P."/>
            <person name="Zhou Y."/>
            <person name="Lilburn T.G."/>
            <person name="Beck B.J."/>
            <person name="De Vos P."/>
            <person name="Vandamme P."/>
            <person name="Eisen J.A."/>
            <person name="Garrity G."/>
            <person name="Hugenholtz P."/>
            <person name="Kyrpides N.C."/>
        </authorList>
    </citation>
    <scope>NUCLEOTIDE SEQUENCE [LARGE SCALE GENOMIC DNA]</scope>
    <source>
        <strain evidence="3 4">CGMCC 1.6858</strain>
    </source>
</reference>